<name>A0ABR0AGI8_9CRUS</name>
<proteinExistence type="predicted"/>
<comment type="caution">
    <text evidence="1">The sequence shown here is derived from an EMBL/GenBank/DDBJ whole genome shotgun (WGS) entry which is preliminary data.</text>
</comment>
<gene>
    <name evidence="1" type="ORF">OUZ56_009628</name>
</gene>
<reference evidence="1 2" key="1">
    <citation type="journal article" date="2023" name="Nucleic Acids Res.">
        <title>The hologenome of Daphnia magna reveals possible DNA methylation and microbiome-mediated evolution of the host genome.</title>
        <authorList>
            <person name="Chaturvedi A."/>
            <person name="Li X."/>
            <person name="Dhandapani V."/>
            <person name="Marshall H."/>
            <person name="Kissane S."/>
            <person name="Cuenca-Cambronero M."/>
            <person name="Asole G."/>
            <person name="Calvet F."/>
            <person name="Ruiz-Romero M."/>
            <person name="Marangio P."/>
            <person name="Guigo R."/>
            <person name="Rago D."/>
            <person name="Mirbahai L."/>
            <person name="Eastwood N."/>
            <person name="Colbourne J.K."/>
            <person name="Zhou J."/>
            <person name="Mallon E."/>
            <person name="Orsini L."/>
        </authorList>
    </citation>
    <scope>NUCLEOTIDE SEQUENCE [LARGE SCALE GENOMIC DNA]</scope>
    <source>
        <strain evidence="1">LRV0_1</strain>
    </source>
</reference>
<evidence type="ECO:0000313" key="1">
    <source>
        <dbReference type="EMBL" id="KAK4024243.1"/>
    </source>
</evidence>
<organism evidence="1 2">
    <name type="scientific">Daphnia magna</name>
    <dbReference type="NCBI Taxonomy" id="35525"/>
    <lineage>
        <taxon>Eukaryota</taxon>
        <taxon>Metazoa</taxon>
        <taxon>Ecdysozoa</taxon>
        <taxon>Arthropoda</taxon>
        <taxon>Crustacea</taxon>
        <taxon>Branchiopoda</taxon>
        <taxon>Diplostraca</taxon>
        <taxon>Cladocera</taxon>
        <taxon>Anomopoda</taxon>
        <taxon>Daphniidae</taxon>
        <taxon>Daphnia</taxon>
    </lineage>
</organism>
<dbReference type="EMBL" id="JAOYFB010000037">
    <property type="protein sequence ID" value="KAK4024243.1"/>
    <property type="molecule type" value="Genomic_DNA"/>
</dbReference>
<protein>
    <submittedName>
        <fullName evidence="1">Uncharacterized protein</fullName>
    </submittedName>
</protein>
<accession>A0ABR0AGI8</accession>
<keyword evidence="2" id="KW-1185">Reference proteome</keyword>
<dbReference type="Proteomes" id="UP001234178">
    <property type="component" value="Unassembled WGS sequence"/>
</dbReference>
<evidence type="ECO:0000313" key="2">
    <source>
        <dbReference type="Proteomes" id="UP001234178"/>
    </source>
</evidence>
<sequence length="66" mass="7483">MGGTDTSWSVMRCHTLFLYVSHKNCVHVQTFLQPGLQPPAHDSQIFVKARSTVIYSQGRESQKTFV</sequence>